<feature type="chain" id="PRO_5007414621" evidence="3">
    <location>
        <begin position="21"/>
        <end position="178"/>
    </location>
</feature>
<keyword evidence="7" id="KW-1185">Reference proteome</keyword>
<proteinExistence type="predicted"/>
<reference evidence="5" key="1">
    <citation type="submission" date="2015-03" db="EMBL/GenBank/DDBJ databases">
        <title>Draft genome sequence of Mizugakiibacter sediminis skMP5.</title>
        <authorList>
            <person name="Watanabe T."/>
            <person name="Kojima H."/>
            <person name="Fukui M."/>
        </authorList>
    </citation>
    <scope>NUCLEOTIDE SEQUENCE</scope>
    <source>
        <strain evidence="5">SkMP5</strain>
    </source>
</reference>
<dbReference type="PANTHER" id="PTHR35603:SF2">
    <property type="entry name" value="OUTER MEMBRANE LIPOPROTEIN"/>
    <property type="match status" value="1"/>
</dbReference>
<evidence type="ECO:0000256" key="2">
    <source>
        <dbReference type="ARBA" id="ARBA00023136"/>
    </source>
</evidence>
<dbReference type="Pfam" id="PF05433">
    <property type="entry name" value="Rick_17kDa_Anti"/>
    <property type="match status" value="1"/>
</dbReference>
<evidence type="ECO:0000256" key="3">
    <source>
        <dbReference type="SAM" id="SignalP"/>
    </source>
</evidence>
<dbReference type="STRING" id="1475481.GCA_000953855_02010"/>
<sequence length="178" mass="18933">MKRCAISLAVAACVAAPALADPPPWAPAHGRRAKHAEHEVYYDYARVVEVVPVRAAPRQQCYEVPVQERPNTTAGTVLGAVIGGALGNTVGKGDGRKAATVAGAVVGGVVGHEIAANQAPREGYRRECREVAGAPAGYEVTYEYEGARFRRRLDYDPGTRVRVRVGDDVVPAGRDDDD</sequence>
<keyword evidence="3" id="KW-0732">Signal</keyword>
<feature type="domain" description="Glycine zipper 2TM" evidence="4">
    <location>
        <begin position="74"/>
        <end position="114"/>
    </location>
</feature>
<dbReference type="RefSeq" id="WP_062537246.1">
    <property type="nucleotide sequence ID" value="NZ_DF970222.1"/>
</dbReference>
<dbReference type="EMBL" id="DF952392">
    <property type="protein sequence ID" value="GAN45802.1"/>
    <property type="molecule type" value="Genomic_DNA"/>
</dbReference>
<evidence type="ECO:0000256" key="1">
    <source>
        <dbReference type="ARBA" id="ARBA00004370"/>
    </source>
</evidence>
<dbReference type="GO" id="GO:0019867">
    <property type="term" value="C:outer membrane"/>
    <property type="evidence" value="ECO:0007669"/>
    <property type="project" value="InterPro"/>
</dbReference>
<organism evidence="6">
    <name type="scientific">Mizugakiibacter sediminis</name>
    <dbReference type="NCBI Taxonomy" id="1475481"/>
    <lineage>
        <taxon>Bacteria</taxon>
        <taxon>Pseudomonadati</taxon>
        <taxon>Pseudomonadota</taxon>
        <taxon>Gammaproteobacteria</taxon>
        <taxon>Lysobacterales</taxon>
        <taxon>Rhodanobacteraceae</taxon>
        <taxon>Mizugakiibacter</taxon>
    </lineage>
</organism>
<reference evidence="6" key="2">
    <citation type="submission" date="2015-08" db="EMBL/GenBank/DDBJ databases">
        <title>Complete DNA Sequence of Pseudomonas syringae pv. actinidiae, the Causal Agent of Kiwifruit Canker Disease.</title>
        <authorList>
            <person name="Rikkerink E.H.A."/>
            <person name="Fineran P.C."/>
        </authorList>
    </citation>
    <scope>NUCLEOTIDE SEQUENCE</scope>
    <source>
        <strain evidence="6">SkMP5</strain>
    </source>
</reference>
<name>A0A0K8QP55_9GAMM</name>
<gene>
    <name evidence="5" type="ORF">MBSD_2361</name>
    <name evidence="6" type="ORF">MBSD_n1969</name>
</gene>
<dbReference type="Proteomes" id="UP000253740">
    <property type="component" value="Unassembled WGS sequence"/>
</dbReference>
<accession>A0A0K8QP55</accession>
<evidence type="ECO:0000313" key="7">
    <source>
        <dbReference type="Proteomes" id="UP000253740"/>
    </source>
</evidence>
<dbReference type="PANTHER" id="PTHR35603">
    <property type="match status" value="1"/>
</dbReference>
<dbReference type="AlphaFoldDB" id="A0A0K8QP55"/>
<evidence type="ECO:0000313" key="5">
    <source>
        <dbReference type="EMBL" id="GAN45802.1"/>
    </source>
</evidence>
<dbReference type="InterPro" id="IPR008816">
    <property type="entry name" value="Gly_zipper_2TM_dom"/>
</dbReference>
<protein>
    <submittedName>
        <fullName evidence="5">Membrane protein</fullName>
    </submittedName>
    <submittedName>
        <fullName evidence="6">Putative outer membrane lipoprotein</fullName>
    </submittedName>
</protein>
<feature type="signal peptide" evidence="3">
    <location>
        <begin position="1"/>
        <end position="20"/>
    </location>
</feature>
<evidence type="ECO:0000259" key="4">
    <source>
        <dbReference type="Pfam" id="PF05433"/>
    </source>
</evidence>
<keyword evidence="6" id="KW-0449">Lipoprotein</keyword>
<dbReference type="EMBL" id="DF970222">
    <property type="protein sequence ID" value="GAP66658.1"/>
    <property type="molecule type" value="Genomic_DNA"/>
</dbReference>
<keyword evidence="2" id="KW-0472">Membrane</keyword>
<evidence type="ECO:0000313" key="6">
    <source>
        <dbReference type="EMBL" id="GAP66658.1"/>
    </source>
</evidence>
<dbReference type="InterPro" id="IPR051407">
    <property type="entry name" value="Bact_OM_lipoprot/Surf_antigen"/>
</dbReference>
<dbReference type="HOGENOM" id="CLU_094245_2_1_6"/>
<comment type="subcellular location">
    <subcellularLocation>
        <location evidence="1">Membrane</location>
    </subcellularLocation>
</comment>
<dbReference type="OrthoDB" id="8909257at2"/>